<protein>
    <recommendedName>
        <fullName evidence="3">Aminoglycoside phosphotransferase domain-containing protein</fullName>
    </recommendedName>
</protein>
<dbReference type="AlphaFoldDB" id="A0A1G2B3L6"/>
<evidence type="ECO:0000313" key="2">
    <source>
        <dbReference type="Proteomes" id="UP000179164"/>
    </source>
</evidence>
<gene>
    <name evidence="1" type="ORF">A2898_03380</name>
</gene>
<name>A0A1G2B3L6_9BACT</name>
<accession>A0A1G2B3L6</accession>
<dbReference type="Proteomes" id="UP000179164">
    <property type="component" value="Unassembled WGS sequence"/>
</dbReference>
<proteinExistence type="predicted"/>
<comment type="caution">
    <text evidence="1">The sequence shown here is derived from an EMBL/GenBank/DDBJ whole genome shotgun (WGS) entry which is preliminary data.</text>
</comment>
<organism evidence="1 2">
    <name type="scientific">Candidatus Kerfeldbacteria bacterium RIFCSPLOWO2_01_FULL_48_11</name>
    <dbReference type="NCBI Taxonomy" id="1798543"/>
    <lineage>
        <taxon>Bacteria</taxon>
        <taxon>Candidatus Kerfeldiibacteriota</taxon>
    </lineage>
</organism>
<reference evidence="1 2" key="1">
    <citation type="journal article" date="2016" name="Nat. Commun.">
        <title>Thousands of microbial genomes shed light on interconnected biogeochemical processes in an aquifer system.</title>
        <authorList>
            <person name="Anantharaman K."/>
            <person name="Brown C.T."/>
            <person name="Hug L.A."/>
            <person name="Sharon I."/>
            <person name="Castelle C.J."/>
            <person name="Probst A.J."/>
            <person name="Thomas B.C."/>
            <person name="Singh A."/>
            <person name="Wilkins M.J."/>
            <person name="Karaoz U."/>
            <person name="Brodie E.L."/>
            <person name="Williams K.H."/>
            <person name="Hubbard S.S."/>
            <person name="Banfield J.F."/>
        </authorList>
    </citation>
    <scope>NUCLEOTIDE SEQUENCE [LARGE SCALE GENOMIC DNA]</scope>
</reference>
<evidence type="ECO:0000313" key="1">
    <source>
        <dbReference type="EMBL" id="OGY83306.1"/>
    </source>
</evidence>
<dbReference type="EMBL" id="MHKE01000014">
    <property type="protein sequence ID" value="OGY83306.1"/>
    <property type="molecule type" value="Genomic_DNA"/>
</dbReference>
<evidence type="ECO:0008006" key="3">
    <source>
        <dbReference type="Google" id="ProtNLM"/>
    </source>
</evidence>
<sequence>MHLDIHHAQRILRQRYPHIDTPIWSQRSTYSVILCTQNGDGPTVIKMPVPWRLRDLDGDQRVQLAQWLNETTSTFLERLSARGVLLPRSYETELVDGYSVHLISYEGEDNATIVQRHPRELPALLREMLKSIRPVLLSGEQAVGLDARLGNFSGGIYIDVFPPLVQYQDSHLVHFPNPSDPEIVAQEVDRKFSPFGILRRLRFDLIALDPDLECIFFSALDYFEEPFRSAMRDAFASLPDAKIPSLTRFERAQLTEGIPANEVDTLREVAAKLIPLRGRERSAVLDEVFYTTSRSITTSFSEHDERISRFREILKPFL</sequence>